<dbReference type="GO" id="GO:0016705">
    <property type="term" value="F:oxidoreductase activity, acting on paired donors, with incorporation or reduction of molecular oxygen"/>
    <property type="evidence" value="ECO:0007669"/>
    <property type="project" value="InterPro"/>
</dbReference>
<evidence type="ECO:0000256" key="5">
    <source>
        <dbReference type="ARBA" id="ARBA00023004"/>
    </source>
</evidence>
<keyword evidence="4 7" id="KW-0560">Oxidoreductase</keyword>
<evidence type="ECO:0000256" key="1">
    <source>
        <dbReference type="ARBA" id="ARBA00010617"/>
    </source>
</evidence>
<evidence type="ECO:0000256" key="3">
    <source>
        <dbReference type="ARBA" id="ARBA00022723"/>
    </source>
</evidence>
<dbReference type="Gene3D" id="1.10.630.10">
    <property type="entry name" value="Cytochrome P450"/>
    <property type="match status" value="1"/>
</dbReference>
<comment type="caution">
    <text evidence="8">The sequence shown here is derived from an EMBL/GenBank/DDBJ whole genome shotgun (WGS) entry which is preliminary data.</text>
</comment>
<evidence type="ECO:0000256" key="4">
    <source>
        <dbReference type="ARBA" id="ARBA00023002"/>
    </source>
</evidence>
<dbReference type="GO" id="GO:0005506">
    <property type="term" value="F:iron ion binding"/>
    <property type="evidence" value="ECO:0007669"/>
    <property type="project" value="InterPro"/>
</dbReference>
<keyword evidence="6 7" id="KW-0503">Monooxygenase</keyword>
<name>A0A7W9HMZ6_9PSEU</name>
<dbReference type="EMBL" id="JACHMO010000001">
    <property type="protein sequence ID" value="MBB5805130.1"/>
    <property type="molecule type" value="Genomic_DNA"/>
</dbReference>
<dbReference type="PANTHER" id="PTHR46696">
    <property type="entry name" value="P450, PUTATIVE (EUROFUNG)-RELATED"/>
    <property type="match status" value="1"/>
</dbReference>
<evidence type="ECO:0000256" key="7">
    <source>
        <dbReference type="RuleBase" id="RU000461"/>
    </source>
</evidence>
<dbReference type="FunFam" id="1.10.630.10:FF:000018">
    <property type="entry name" value="Cytochrome P450 monooxygenase"/>
    <property type="match status" value="1"/>
</dbReference>
<gene>
    <name evidence="8" type="ORF">F4560_004898</name>
</gene>
<evidence type="ECO:0000256" key="2">
    <source>
        <dbReference type="ARBA" id="ARBA00022617"/>
    </source>
</evidence>
<accession>A0A7W9HMZ6</accession>
<organism evidence="8 9">
    <name type="scientific">Saccharothrix ecbatanensis</name>
    <dbReference type="NCBI Taxonomy" id="1105145"/>
    <lineage>
        <taxon>Bacteria</taxon>
        <taxon>Bacillati</taxon>
        <taxon>Actinomycetota</taxon>
        <taxon>Actinomycetes</taxon>
        <taxon>Pseudonocardiales</taxon>
        <taxon>Pseudonocardiaceae</taxon>
        <taxon>Saccharothrix</taxon>
    </lineage>
</organism>
<dbReference type="GO" id="GO:0004497">
    <property type="term" value="F:monooxygenase activity"/>
    <property type="evidence" value="ECO:0007669"/>
    <property type="project" value="UniProtKB-KW"/>
</dbReference>
<dbReference type="PANTHER" id="PTHR46696:SF1">
    <property type="entry name" value="CYTOCHROME P450 YJIB-RELATED"/>
    <property type="match status" value="1"/>
</dbReference>
<evidence type="ECO:0000313" key="8">
    <source>
        <dbReference type="EMBL" id="MBB5805130.1"/>
    </source>
</evidence>
<keyword evidence="9" id="KW-1185">Reference proteome</keyword>
<keyword evidence="2 7" id="KW-0349">Heme</keyword>
<keyword evidence="5 7" id="KW-0408">Iron</keyword>
<evidence type="ECO:0000256" key="6">
    <source>
        <dbReference type="ARBA" id="ARBA00023033"/>
    </source>
</evidence>
<dbReference type="Proteomes" id="UP000552097">
    <property type="component" value="Unassembled WGS sequence"/>
</dbReference>
<sequence>MGEKIAGLDVLGPEYFTDPHAYHARMREQAAATEVVLPRGTRAWLVTRYEDARHALADQRFSKDYRAFPDVMRRNKVGDDDVPEEFDQSLMKHMLNLDPPDHTRLRKLVTKAFTARRVEQLRSRVQEITDGLLDEMAAKAATTGAGIDLVDALSFPLPITVICEMLDVPLDQRDDFRAWSNTLVLGGPDADAVQEAAGRMADYLTRLVEHKRSDPGDDFFSELVHADEEGDRLDHMELISMAFLLLVAGHETTVNLITSGVQLLLRHPDQAERLRADRSLLPGAVEEFLRYESPVNHATIRVTVEDVEVGDVVIPKGSVVVVSLNGANRDADRFPDADRFDITRPAGGHLAFGHGVHYCLGAPLARMEGEIAIGSLLDRFDFALAADPESLRWRQGTLMRGLESLPVSLTPRGPR</sequence>
<dbReference type="Pfam" id="PF00067">
    <property type="entry name" value="p450"/>
    <property type="match status" value="1"/>
</dbReference>
<dbReference type="PRINTS" id="PR00359">
    <property type="entry name" value="BP450"/>
</dbReference>
<keyword evidence="3 7" id="KW-0479">Metal-binding</keyword>
<dbReference type="InterPro" id="IPR001128">
    <property type="entry name" value="Cyt_P450"/>
</dbReference>
<dbReference type="InterPro" id="IPR036396">
    <property type="entry name" value="Cyt_P450_sf"/>
</dbReference>
<proteinExistence type="inferred from homology"/>
<dbReference type="SUPFAM" id="SSF48264">
    <property type="entry name" value="Cytochrome P450"/>
    <property type="match status" value="1"/>
</dbReference>
<dbReference type="GO" id="GO:0020037">
    <property type="term" value="F:heme binding"/>
    <property type="evidence" value="ECO:0007669"/>
    <property type="project" value="InterPro"/>
</dbReference>
<dbReference type="AlphaFoldDB" id="A0A7W9HMZ6"/>
<dbReference type="InterPro" id="IPR002397">
    <property type="entry name" value="Cyt_P450_B"/>
</dbReference>
<reference evidence="8 9" key="1">
    <citation type="submission" date="2020-08" db="EMBL/GenBank/DDBJ databases">
        <title>Sequencing the genomes of 1000 actinobacteria strains.</title>
        <authorList>
            <person name="Klenk H.-P."/>
        </authorList>
    </citation>
    <scope>NUCLEOTIDE SEQUENCE [LARGE SCALE GENOMIC DNA]</scope>
    <source>
        <strain evidence="8 9">DSM 45486</strain>
    </source>
</reference>
<evidence type="ECO:0000313" key="9">
    <source>
        <dbReference type="Proteomes" id="UP000552097"/>
    </source>
</evidence>
<dbReference type="PROSITE" id="PS00086">
    <property type="entry name" value="CYTOCHROME_P450"/>
    <property type="match status" value="1"/>
</dbReference>
<protein>
    <submittedName>
        <fullName evidence="8">Cytochrome P450</fullName>
    </submittedName>
</protein>
<dbReference type="CDD" id="cd11029">
    <property type="entry name" value="CYP107-like"/>
    <property type="match status" value="1"/>
</dbReference>
<dbReference type="InterPro" id="IPR017972">
    <property type="entry name" value="Cyt_P450_CS"/>
</dbReference>
<dbReference type="RefSeq" id="WP_312869448.1">
    <property type="nucleotide sequence ID" value="NZ_JACHMO010000001.1"/>
</dbReference>
<comment type="similarity">
    <text evidence="1 7">Belongs to the cytochrome P450 family.</text>
</comment>